<gene>
    <name evidence="2" type="ORF">Cvel_10250.t2.CR1</name>
</gene>
<dbReference type="VEuPathDB" id="CryptoDB:Cvel_10250"/>
<dbReference type="AlphaFoldDB" id="A0A0K6SAG8"/>
<feature type="chain" id="PRO_5005508480" description="Endonuclease/exonuclease/phosphatase domain-containing protein" evidence="1">
    <location>
        <begin position="22"/>
        <end position="365"/>
    </location>
</feature>
<sequence>MIRCHLFYVIAICSLAFQCLAKDLKVATVNTLSQSKCAATPGGIPSMTAEDALAKKTWLTDTLLTAKVKNANLDIVTLQEIDVGESSGKESGKSSHADVKKWAEDNGYTFASSIPSPDYKPDPGSKEDGVVLLLKTATFENPHVCTKLRTGTSKEDRVVVCDGLKVNGAGTLNVFAAHAPSSTFPTEEADPTVWAKLKNAHLILGDMNEESKSFKARIDAKNTKKGYTSEVYPPAGSDTPPNGCVSPAKTGESYEWPLSTTRKDVYKYRKLAQAAENTVSFQNLAEEQKTCAALKCKPGDTDCCELDPTQKPKTYKEDGVSSLSSPQPILSILCPRFAFSRLSFLPYLYSYLAFMCAHPVIRLDV</sequence>
<dbReference type="SUPFAM" id="SSF56219">
    <property type="entry name" value="DNase I-like"/>
    <property type="match status" value="1"/>
</dbReference>
<proteinExistence type="predicted"/>
<reference evidence="2" key="1">
    <citation type="submission" date="2014-11" db="EMBL/GenBank/DDBJ databases">
        <title>Molecular phylogeny of cliff fern family Woodsiaceae with morphological implications.</title>
        <authorList>
            <person name="Shao Y.-Z."/>
            <person name="Wei R."/>
            <person name="Zhang X.-C."/>
        </authorList>
    </citation>
    <scope>NUCLEOTIDE SEQUENCE</scope>
</reference>
<dbReference type="EMBL" id="CDMZ01004782">
    <property type="protein sequence ID" value="CUC10618.1"/>
    <property type="molecule type" value="Genomic_DNA"/>
</dbReference>
<evidence type="ECO:0000313" key="2">
    <source>
        <dbReference type="EMBL" id="CUC10618.1"/>
    </source>
</evidence>
<evidence type="ECO:0008006" key="3">
    <source>
        <dbReference type="Google" id="ProtNLM"/>
    </source>
</evidence>
<evidence type="ECO:0000256" key="1">
    <source>
        <dbReference type="SAM" id="SignalP"/>
    </source>
</evidence>
<protein>
    <recommendedName>
        <fullName evidence="3">Endonuclease/exonuclease/phosphatase domain-containing protein</fullName>
    </recommendedName>
</protein>
<keyword evidence="1" id="KW-0732">Signal</keyword>
<feature type="signal peptide" evidence="1">
    <location>
        <begin position="1"/>
        <end position="21"/>
    </location>
</feature>
<organism evidence="2">
    <name type="scientific">Chromera velia CCMP2878</name>
    <dbReference type="NCBI Taxonomy" id="1169474"/>
    <lineage>
        <taxon>Eukaryota</taxon>
        <taxon>Sar</taxon>
        <taxon>Alveolata</taxon>
        <taxon>Colpodellida</taxon>
        <taxon>Chromeraceae</taxon>
        <taxon>Chromera</taxon>
    </lineage>
</organism>
<dbReference type="PhylomeDB" id="A0A0K6SAG8"/>
<name>A0A0K6SAG8_9ALVE</name>
<accession>A0A0K6SAG8</accession>
<dbReference type="InterPro" id="IPR036691">
    <property type="entry name" value="Endo/exonu/phosph_ase_sf"/>
</dbReference>
<dbReference type="Gene3D" id="3.60.10.10">
    <property type="entry name" value="Endonuclease/exonuclease/phosphatase"/>
    <property type="match status" value="1"/>
</dbReference>